<name>A0A376ABT7_9HYPH</name>
<keyword evidence="2" id="KW-1185">Reference proteome</keyword>
<organism evidence="1 2">
    <name type="scientific">Ciceribacter selenitireducens ATCC BAA-1503</name>
    <dbReference type="NCBI Taxonomy" id="1336235"/>
    <lineage>
        <taxon>Bacteria</taxon>
        <taxon>Pseudomonadati</taxon>
        <taxon>Pseudomonadota</taxon>
        <taxon>Alphaproteobacteria</taxon>
        <taxon>Hyphomicrobiales</taxon>
        <taxon>Rhizobiaceae</taxon>
        <taxon>Ciceribacter</taxon>
    </lineage>
</organism>
<gene>
    <name evidence="1" type="ORF">RHIZ70_906</name>
</gene>
<dbReference type="EMBL" id="UEYP01000019">
    <property type="protein sequence ID" value="SSC65198.1"/>
    <property type="molecule type" value="Genomic_DNA"/>
</dbReference>
<dbReference type="Proteomes" id="UP000254764">
    <property type="component" value="Unassembled WGS sequence"/>
</dbReference>
<reference evidence="2" key="1">
    <citation type="submission" date="2018-07" db="EMBL/GenBank/DDBJ databases">
        <authorList>
            <person name="Peiro R."/>
            <person name="Begona"/>
            <person name="Cbmso G."/>
            <person name="Lopez M."/>
            <person name="Gonzalez S."/>
        </authorList>
    </citation>
    <scope>NUCLEOTIDE SEQUENCE [LARGE SCALE GENOMIC DNA]</scope>
</reference>
<proteinExistence type="predicted"/>
<protein>
    <submittedName>
        <fullName evidence="1">Uncharacterized protein</fullName>
    </submittedName>
</protein>
<evidence type="ECO:0000313" key="2">
    <source>
        <dbReference type="Proteomes" id="UP000254764"/>
    </source>
</evidence>
<accession>A0A376ABT7</accession>
<dbReference type="AlphaFoldDB" id="A0A376ABT7"/>
<sequence length="77" mass="8949">MVVLVRRSRTSVRIHHFVKCQRRHPLFFHLNTSHLPMQGAGGPDMKNFAGAKNRQAPNFPSVFLRSPGCIARLRRWR</sequence>
<evidence type="ECO:0000313" key="1">
    <source>
        <dbReference type="EMBL" id="SSC65198.1"/>
    </source>
</evidence>